<feature type="non-terminal residue" evidence="3">
    <location>
        <position position="88"/>
    </location>
</feature>
<reference evidence="3" key="1">
    <citation type="journal article" date="2022" name="Arch. Microbiol.">
        <title>Microbulbifer okhotskensis sp. nov., isolated from a deep bottom sediment of the Okhotsk Sea.</title>
        <authorList>
            <person name="Romanenko L."/>
            <person name="Kurilenko V."/>
            <person name="Otstavnykh N."/>
            <person name="Velansky P."/>
            <person name="Isaeva M."/>
            <person name="Mikhailov V."/>
        </authorList>
    </citation>
    <scope>NUCLEOTIDE SEQUENCE</scope>
    <source>
        <strain evidence="3">OS29</strain>
    </source>
</reference>
<feature type="domain" description="Tip attachment protein J" evidence="2">
    <location>
        <begin position="1"/>
        <end position="88"/>
    </location>
</feature>
<feature type="region of interest" description="Disordered" evidence="1">
    <location>
        <begin position="1"/>
        <end position="29"/>
    </location>
</feature>
<evidence type="ECO:0000259" key="2">
    <source>
        <dbReference type="Pfam" id="PF13550"/>
    </source>
</evidence>
<evidence type="ECO:0000313" key="3">
    <source>
        <dbReference type="EMBL" id="MCO1337183.1"/>
    </source>
</evidence>
<feature type="non-terminal residue" evidence="3">
    <location>
        <position position="1"/>
    </location>
</feature>
<feature type="compositionally biased region" description="Basic and acidic residues" evidence="1">
    <location>
        <begin position="14"/>
        <end position="29"/>
    </location>
</feature>
<keyword evidence="4" id="KW-1185">Reference proteome</keyword>
<evidence type="ECO:0000256" key="1">
    <source>
        <dbReference type="SAM" id="MobiDB-lite"/>
    </source>
</evidence>
<dbReference type="Pfam" id="PF13550">
    <property type="entry name" value="Phage-tail_3"/>
    <property type="match status" value="1"/>
</dbReference>
<sequence>YYDSEGGIDTCKQTSDRSIDTRGEGEKSIETPLVLETDQAAQIAVVMHKVMIEEQRGDCEITLPSNYIKLTPGNVVLFRGDRFRVDEV</sequence>
<protein>
    <submittedName>
        <fullName evidence="3">Phage tail protein</fullName>
    </submittedName>
</protein>
<accession>A0A9X2J7H6</accession>
<dbReference type="Proteomes" id="UP001139028">
    <property type="component" value="Unassembled WGS sequence"/>
</dbReference>
<dbReference type="InterPro" id="IPR032876">
    <property type="entry name" value="J_dom"/>
</dbReference>
<evidence type="ECO:0000313" key="4">
    <source>
        <dbReference type="Proteomes" id="UP001139028"/>
    </source>
</evidence>
<comment type="caution">
    <text evidence="3">The sequence shown here is derived from an EMBL/GenBank/DDBJ whole genome shotgun (WGS) entry which is preliminary data.</text>
</comment>
<dbReference type="RefSeq" id="WP_252473465.1">
    <property type="nucleotide sequence ID" value="NZ_JALBWM010000471.1"/>
</dbReference>
<name>A0A9X2J7H6_9GAMM</name>
<dbReference type="EMBL" id="JALBWM010000471">
    <property type="protein sequence ID" value="MCO1337183.1"/>
    <property type="molecule type" value="Genomic_DNA"/>
</dbReference>
<organism evidence="3 4">
    <name type="scientific">Microbulbifer okhotskensis</name>
    <dbReference type="NCBI Taxonomy" id="2926617"/>
    <lineage>
        <taxon>Bacteria</taxon>
        <taxon>Pseudomonadati</taxon>
        <taxon>Pseudomonadota</taxon>
        <taxon>Gammaproteobacteria</taxon>
        <taxon>Cellvibrionales</taxon>
        <taxon>Microbulbiferaceae</taxon>
        <taxon>Microbulbifer</taxon>
    </lineage>
</organism>
<proteinExistence type="predicted"/>
<gene>
    <name evidence="3" type="ORF">MO867_22960</name>
</gene>
<dbReference type="AlphaFoldDB" id="A0A9X2J7H6"/>